<dbReference type="Pfam" id="PF20183">
    <property type="entry name" value="DUF6546"/>
    <property type="match status" value="2"/>
</dbReference>
<evidence type="ECO:0000313" key="4">
    <source>
        <dbReference type="Proteomes" id="UP000243081"/>
    </source>
</evidence>
<feature type="domain" description="DUF6546" evidence="2">
    <location>
        <begin position="297"/>
        <end position="406"/>
    </location>
</feature>
<protein>
    <recommendedName>
        <fullName evidence="2">DUF6546 domain-containing protein</fullName>
    </recommendedName>
</protein>
<feature type="region of interest" description="Disordered" evidence="1">
    <location>
        <begin position="165"/>
        <end position="196"/>
    </location>
</feature>
<reference evidence="3 4" key="1">
    <citation type="submission" date="2016-03" db="EMBL/GenBank/DDBJ databases">
        <title>Fine-scale spatial genetic structure of a fungal parasite of coffee scale insects.</title>
        <authorList>
            <person name="Jackson D."/>
            <person name="Zemenick K.A."/>
            <person name="Malloure B."/>
            <person name="Quandt C.A."/>
            <person name="James T.Y."/>
        </authorList>
    </citation>
    <scope>NUCLEOTIDE SEQUENCE [LARGE SCALE GENOMIC DNA]</scope>
    <source>
        <strain evidence="3 4">UM487</strain>
    </source>
</reference>
<organism evidence="3 4">
    <name type="scientific">Cordyceps confragosa</name>
    <name type="common">Lecanicillium lecanii</name>
    <dbReference type="NCBI Taxonomy" id="2714763"/>
    <lineage>
        <taxon>Eukaryota</taxon>
        <taxon>Fungi</taxon>
        <taxon>Dikarya</taxon>
        <taxon>Ascomycota</taxon>
        <taxon>Pezizomycotina</taxon>
        <taxon>Sordariomycetes</taxon>
        <taxon>Hypocreomycetidae</taxon>
        <taxon>Hypocreales</taxon>
        <taxon>Cordycipitaceae</taxon>
        <taxon>Akanthomyces</taxon>
    </lineage>
</organism>
<dbReference type="OMA" id="WFPYLTF"/>
<evidence type="ECO:0000313" key="3">
    <source>
        <dbReference type="EMBL" id="OAR01723.1"/>
    </source>
</evidence>
<comment type="caution">
    <text evidence="3">The sequence shown here is derived from an EMBL/GenBank/DDBJ whole genome shotgun (WGS) entry which is preliminary data.</text>
</comment>
<proteinExistence type="predicted"/>
<dbReference type="Proteomes" id="UP000243081">
    <property type="component" value="Unassembled WGS sequence"/>
</dbReference>
<dbReference type="AlphaFoldDB" id="A0A179IHG6"/>
<feature type="domain" description="DUF6546" evidence="2">
    <location>
        <begin position="412"/>
        <end position="474"/>
    </location>
</feature>
<dbReference type="InterPro" id="IPR046676">
    <property type="entry name" value="DUF6546"/>
</dbReference>
<evidence type="ECO:0000256" key="1">
    <source>
        <dbReference type="SAM" id="MobiDB-lite"/>
    </source>
</evidence>
<accession>A0A179IHG6</accession>
<gene>
    <name evidence="3" type="ORF">LLEC1_02842</name>
</gene>
<keyword evidence="4" id="KW-1185">Reference proteome</keyword>
<evidence type="ECO:0000259" key="2">
    <source>
        <dbReference type="Pfam" id="PF20183"/>
    </source>
</evidence>
<sequence length="503" mass="57512">MASLPLSEGESDRWARLPQELRRLIFGYLIAKDYPLSKLVTVSRQWQGDLEPHIFARIRVTPSRAVDFDAMTRRSNSLIRYIWFCLKLEDYDCDDCAPALIRERRVDITNLEYCPVSVTFRHLFSAFSTRNHRGLLTLDISIYAPSDSEHWFPYLTFLPDTLPEMPQGRGPERTAPAKVGSHRPRPRRTDSADPPASILQLQALKRTFGTMEKGLFDPTIGCAWWLQLPALPVVDRLLLRRQNRRKWSPAALRHMIARFTNLRELYYEPREELFLMQELADIDCEHFFPAISPPCGPNLQKLVVFENCNKQHPFVQRGVWYRESIRKASPLVSKIMARTSTGLHHLAASYIADAARFFAGASDSEWPNLTTLTLTAEMLDPETDPARMAGLLRDAATVAAKMPRLECDISRKAHQATITWRGTWEWAMKNLIIEAWEPVLLRDDVWRLEIAEEVVDKKTVGSRAEAIKQLKLSGVIRPVSLQQMKLEQKAFGENTACSSGDGI</sequence>
<dbReference type="OrthoDB" id="4802432at2759"/>
<dbReference type="EMBL" id="LUKN01001027">
    <property type="protein sequence ID" value="OAR01723.1"/>
    <property type="molecule type" value="Genomic_DNA"/>
</dbReference>
<name>A0A179IHG6_CORDF</name>